<dbReference type="InterPro" id="IPR025883">
    <property type="entry name" value="Cadherin-like_domain"/>
</dbReference>
<feature type="compositionally biased region" description="Low complexity" evidence="1">
    <location>
        <begin position="420"/>
        <end position="429"/>
    </location>
</feature>
<evidence type="ECO:0000313" key="5">
    <source>
        <dbReference type="EMBL" id="EFF68846.1"/>
    </source>
</evidence>
<evidence type="ECO:0000256" key="2">
    <source>
        <dbReference type="SAM" id="Phobius"/>
    </source>
</evidence>
<evidence type="ECO:0000259" key="4">
    <source>
        <dbReference type="Pfam" id="PF12733"/>
    </source>
</evidence>
<organism evidence="5 6">
    <name type="scientific">Eshraghiella crossota DSM 2876</name>
    <dbReference type="NCBI Taxonomy" id="511680"/>
    <lineage>
        <taxon>Bacteria</taxon>
        <taxon>Bacillati</taxon>
        <taxon>Bacillota</taxon>
        <taxon>Clostridia</taxon>
        <taxon>Lachnospirales</taxon>
        <taxon>Lachnospiraceae</taxon>
        <taxon>Eshraghiella</taxon>
    </lineage>
</organism>
<dbReference type="SUPFAM" id="SSF49384">
    <property type="entry name" value="Carbohydrate-binding domain"/>
    <property type="match status" value="1"/>
</dbReference>
<evidence type="ECO:0000313" key="6">
    <source>
        <dbReference type="Proteomes" id="UP000006238"/>
    </source>
</evidence>
<keyword evidence="2" id="KW-0812">Transmembrane</keyword>
<name>D4RYM2_9FIRM</name>
<feature type="transmembrane region" description="Helical" evidence="2">
    <location>
        <begin position="443"/>
        <end position="463"/>
    </location>
</feature>
<dbReference type="InterPro" id="IPR002102">
    <property type="entry name" value="Cohesin_dom"/>
</dbReference>
<sequence>MSKNNKLIKIMLIALLCISICFTIFSKPEKTYASEGTITVKASAGEVIAGNTITVEVKLNNPAGITSANFELIYDGNIFAYVSGMDGSGFNGVIPFSVTGGATEQTEYKWNITFKANQTGTCNFTIKGYQFIDTDVNDFSPACGSASVKVMAVGSDDATLSSIQVGGANLSPAFAKWTLDYKCYVDNSVTSVNIAAASSQGGRVEIAGNTDNLAVGNNYVTITSYAPNGKAMKYNLNIFRLEPPTDPPTEAPTDPPTEPPASFKVTMDGKEYNVSSEFDAGKVPDGFEVELGSYNGKDVITATGSATGFTLMYLVDSEGNGNFYVYDGKNFYPYIVISNSENTYYVFDSRKADTSMAGEEKDVKIKDTAIKGYVDGEYIYFYAMNSNKKYSWYSYDTVEGTIQRLRTTSPEIIEDETTTPEETASTPVTGKNDDGVSFNNKNIIIIGGALLLIVIAGAVVFLISKKTKKYDGYNEEFAATDEKTQEEATAELEEVSKETEEK</sequence>
<feature type="domain" description="Cohesin" evidence="3">
    <location>
        <begin position="46"/>
        <end position="130"/>
    </location>
</feature>
<keyword evidence="6" id="KW-1185">Reference proteome</keyword>
<evidence type="ECO:0000259" key="3">
    <source>
        <dbReference type="Pfam" id="PF00963"/>
    </source>
</evidence>
<dbReference type="Pfam" id="PF12733">
    <property type="entry name" value="Cadherin-like"/>
    <property type="match status" value="1"/>
</dbReference>
<feature type="domain" description="Cadherin-like beta-sandwich-like" evidence="4">
    <location>
        <begin position="166"/>
        <end position="240"/>
    </location>
</feature>
<dbReference type="HOGENOM" id="CLU_542570_0_0_9"/>
<gene>
    <name evidence="5" type="ORF">BUTYVIB_00930</name>
</gene>
<dbReference type="eggNOG" id="ENOG5032YX3">
    <property type="taxonomic scope" value="Bacteria"/>
</dbReference>
<protein>
    <submittedName>
        <fullName evidence="5">Cohesin domain protein</fullName>
    </submittedName>
</protein>
<dbReference type="GO" id="GO:0030246">
    <property type="term" value="F:carbohydrate binding"/>
    <property type="evidence" value="ECO:0007669"/>
    <property type="project" value="InterPro"/>
</dbReference>
<dbReference type="Gene3D" id="2.60.40.680">
    <property type="match status" value="1"/>
</dbReference>
<feature type="region of interest" description="Disordered" evidence="1">
    <location>
        <begin position="411"/>
        <end position="432"/>
    </location>
</feature>
<dbReference type="CDD" id="cd08547">
    <property type="entry name" value="Type_II_cohesin"/>
    <property type="match status" value="1"/>
</dbReference>
<dbReference type="EMBL" id="ABWN01000023">
    <property type="protein sequence ID" value="EFF68846.1"/>
    <property type="molecule type" value="Genomic_DNA"/>
</dbReference>
<comment type="caution">
    <text evidence="5">The sequence shown here is derived from an EMBL/GenBank/DDBJ whole genome shotgun (WGS) entry which is preliminary data.</text>
</comment>
<dbReference type="Pfam" id="PF00963">
    <property type="entry name" value="Cohesin"/>
    <property type="match status" value="1"/>
</dbReference>
<dbReference type="GO" id="GO:0000272">
    <property type="term" value="P:polysaccharide catabolic process"/>
    <property type="evidence" value="ECO:0007669"/>
    <property type="project" value="InterPro"/>
</dbReference>
<feature type="region of interest" description="Disordered" evidence="1">
    <location>
        <begin position="242"/>
        <end position="261"/>
    </location>
</feature>
<dbReference type="RefSeq" id="WP_005602135.1">
    <property type="nucleotide sequence ID" value="NZ_GG663522.1"/>
</dbReference>
<dbReference type="InterPro" id="IPR008965">
    <property type="entry name" value="CBM2/CBM3_carb-bd_dom_sf"/>
</dbReference>
<keyword evidence="2" id="KW-1133">Transmembrane helix</keyword>
<dbReference type="GeneID" id="98918807"/>
<proteinExistence type="predicted"/>
<feature type="region of interest" description="Disordered" evidence="1">
    <location>
        <begin position="480"/>
        <end position="502"/>
    </location>
</feature>
<evidence type="ECO:0000256" key="1">
    <source>
        <dbReference type="SAM" id="MobiDB-lite"/>
    </source>
</evidence>
<dbReference type="Proteomes" id="UP000006238">
    <property type="component" value="Unassembled WGS sequence"/>
</dbReference>
<keyword evidence="2" id="KW-0472">Membrane</keyword>
<feature type="compositionally biased region" description="Pro residues" evidence="1">
    <location>
        <begin position="244"/>
        <end position="259"/>
    </location>
</feature>
<dbReference type="AlphaFoldDB" id="D4RYM2"/>
<reference evidence="5 6" key="1">
    <citation type="submission" date="2010-02" db="EMBL/GenBank/DDBJ databases">
        <authorList>
            <person name="Weinstock G."/>
            <person name="Sodergren E."/>
            <person name="Clifton S."/>
            <person name="Fulton L."/>
            <person name="Fulton B."/>
            <person name="Courtney L."/>
            <person name="Fronick C."/>
            <person name="Harrison M."/>
            <person name="Strong C."/>
            <person name="Farmer C."/>
            <person name="Delahaunty K."/>
            <person name="Markovic C."/>
            <person name="Hall O."/>
            <person name="Minx P."/>
            <person name="Tomlinson C."/>
            <person name="Mitreva M."/>
            <person name="Nelson J."/>
            <person name="Hou S."/>
            <person name="Wollam A."/>
            <person name="Pepin K.H."/>
            <person name="Johnson M."/>
            <person name="Bhonagiri V."/>
            <person name="Zhang X."/>
            <person name="Suruliraj S."/>
            <person name="Warren W."/>
            <person name="Chinwalla A."/>
            <person name="Mardis E.R."/>
            <person name="Wilson R.K."/>
        </authorList>
    </citation>
    <scope>NUCLEOTIDE SEQUENCE [LARGE SCALE GENOMIC DNA]</scope>
    <source>
        <strain evidence="5 6">DSM 2876</strain>
    </source>
</reference>
<accession>D4RYM2</accession>